<evidence type="ECO:0000313" key="5">
    <source>
        <dbReference type="Proteomes" id="UP001497623"/>
    </source>
</evidence>
<feature type="non-terminal residue" evidence="4">
    <location>
        <position position="1"/>
    </location>
</feature>
<evidence type="ECO:0000256" key="2">
    <source>
        <dbReference type="PROSITE-ProRule" id="PRU00059"/>
    </source>
</evidence>
<keyword evidence="1" id="KW-1015">Disulfide bond</keyword>
<comment type="caution">
    <text evidence="4">The sequence shown here is derived from an EMBL/GenBank/DDBJ whole genome shotgun (WGS) entry which is preliminary data.</text>
</comment>
<evidence type="ECO:0000259" key="3">
    <source>
        <dbReference type="PROSITE" id="PS01180"/>
    </source>
</evidence>
<organism evidence="4 5">
    <name type="scientific">Meganyctiphanes norvegica</name>
    <name type="common">Northern krill</name>
    <name type="synonym">Thysanopoda norvegica</name>
    <dbReference type="NCBI Taxonomy" id="48144"/>
    <lineage>
        <taxon>Eukaryota</taxon>
        <taxon>Metazoa</taxon>
        <taxon>Ecdysozoa</taxon>
        <taxon>Arthropoda</taxon>
        <taxon>Crustacea</taxon>
        <taxon>Multicrustacea</taxon>
        <taxon>Malacostraca</taxon>
        <taxon>Eumalacostraca</taxon>
        <taxon>Eucarida</taxon>
        <taxon>Euphausiacea</taxon>
        <taxon>Euphausiidae</taxon>
        <taxon>Meganyctiphanes</taxon>
    </lineage>
</organism>
<dbReference type="InterPro" id="IPR035914">
    <property type="entry name" value="Sperma_CUB_dom_sf"/>
</dbReference>
<proteinExistence type="predicted"/>
<dbReference type="SUPFAM" id="SSF49854">
    <property type="entry name" value="Spermadhesin, CUB domain"/>
    <property type="match status" value="1"/>
</dbReference>
<reference evidence="4 5" key="1">
    <citation type="submission" date="2024-05" db="EMBL/GenBank/DDBJ databases">
        <authorList>
            <person name="Wallberg A."/>
        </authorList>
    </citation>
    <scope>NUCLEOTIDE SEQUENCE [LARGE SCALE GENOMIC DNA]</scope>
</reference>
<sequence>TVPGDVDRPAAWCVFTIQAPTCHVPVLTIRQFQIPDLFWQSKVRCKYAWVEIREHYQTSGNMYCGTSLRRGTRVIGASYKMYVFFNVGYGLSGMLSAHVSFQKEAHCDSTQDEGLRLSLFGKPISTGNCRFQYIQEGYLWRSPKQMKDSELCSVFFQQEPEPFGLILMLLKMPKSERYATNCSPTSNTTAVSNTSCNAPCQQVIHFCHHEDRCFAFNYTTIPAHRQIMVATSAVVFEYWASDPSCRFRLHIRPIQTSCHKIMEVDNATREEVMIIDEPPGTCQLWCKTRTNNRVRVQIKLERFLVCGREWLEVSGGKGDNHKRQELCVKELREPLNVSNPQGYWYTFDSDDSDSHITMQAHVSSLTYHCQVHPQGLK</sequence>
<dbReference type="Proteomes" id="UP001497623">
    <property type="component" value="Unassembled WGS sequence"/>
</dbReference>
<comment type="caution">
    <text evidence="2">Lacks conserved residue(s) required for the propagation of feature annotation.</text>
</comment>
<feature type="domain" description="CUB" evidence="3">
    <location>
        <begin position="1"/>
        <end position="104"/>
    </location>
</feature>
<evidence type="ECO:0000313" key="4">
    <source>
        <dbReference type="EMBL" id="CAL4151428.1"/>
    </source>
</evidence>
<evidence type="ECO:0000256" key="1">
    <source>
        <dbReference type="ARBA" id="ARBA00023157"/>
    </source>
</evidence>
<dbReference type="PROSITE" id="PS01180">
    <property type="entry name" value="CUB"/>
    <property type="match status" value="1"/>
</dbReference>
<gene>
    <name evidence="4" type="ORF">MNOR_LOCUS30784</name>
</gene>
<keyword evidence="5" id="KW-1185">Reference proteome</keyword>
<accession>A0AAV2S376</accession>
<dbReference type="Gene3D" id="2.60.120.290">
    <property type="entry name" value="Spermadhesin, CUB domain"/>
    <property type="match status" value="1"/>
</dbReference>
<name>A0AAV2S376_MEGNR</name>
<dbReference type="AlphaFoldDB" id="A0AAV2S376"/>
<dbReference type="EMBL" id="CAXKWB010038331">
    <property type="protein sequence ID" value="CAL4151428.1"/>
    <property type="molecule type" value="Genomic_DNA"/>
</dbReference>
<dbReference type="InterPro" id="IPR000859">
    <property type="entry name" value="CUB_dom"/>
</dbReference>
<protein>
    <recommendedName>
        <fullName evidence="3">CUB domain-containing protein</fullName>
    </recommendedName>
</protein>